<dbReference type="Proteomes" id="UP000077063">
    <property type="component" value="Unassembled WGS sequence"/>
</dbReference>
<evidence type="ECO:0000256" key="1">
    <source>
        <dbReference type="SAM" id="SignalP"/>
    </source>
</evidence>
<dbReference type="PANTHER" id="PTHR33420:SF33">
    <property type="entry name" value="MINOR FIMBRIAL SUBUNIT"/>
    <property type="match status" value="1"/>
</dbReference>
<dbReference type="InterPro" id="IPR008966">
    <property type="entry name" value="Adhesion_dom_sf"/>
</dbReference>
<dbReference type="InterPro" id="IPR036937">
    <property type="entry name" value="Adhesion_dom_fimbrial_sf"/>
</dbReference>
<dbReference type="InterPro" id="IPR050263">
    <property type="entry name" value="Bact_Fimbrial_Adh_Pro"/>
</dbReference>
<reference evidence="5 6" key="1">
    <citation type="submission" date="2016-03" db="EMBL/GenBank/DDBJ databases">
        <authorList>
            <consortium name="Pathogen Informatics"/>
        </authorList>
    </citation>
    <scope>NUCLEOTIDE SEQUENCE [LARGE SCALE GENOMIC DNA]</scope>
    <source>
        <strain evidence="5">e2161</strain>
        <strain evidence="3">E2161</strain>
        <strain evidence="4">E264</strain>
        <strain evidence="6">e264</strain>
    </source>
</reference>
<dbReference type="PANTHER" id="PTHR33420">
    <property type="entry name" value="FIMBRIAL SUBUNIT ELFA-RELATED"/>
    <property type="match status" value="1"/>
</dbReference>
<feature type="domain" description="Fimbrial-type adhesion" evidence="2">
    <location>
        <begin position="35"/>
        <end position="193"/>
    </location>
</feature>
<evidence type="ECO:0000313" key="3">
    <source>
        <dbReference type="EMBL" id="SAA54908.1"/>
    </source>
</evidence>
<feature type="chain" id="PRO_5044728004" evidence="1">
    <location>
        <begin position="28"/>
        <end position="194"/>
    </location>
</feature>
<dbReference type="SUPFAM" id="SSF49401">
    <property type="entry name" value="Bacterial adhesins"/>
    <property type="match status" value="1"/>
</dbReference>
<dbReference type="InterPro" id="IPR000259">
    <property type="entry name" value="Adhesion_dom_fimbrial"/>
</dbReference>
<evidence type="ECO:0000313" key="6">
    <source>
        <dbReference type="Proteomes" id="UP000077278"/>
    </source>
</evidence>
<dbReference type="AlphaFoldDB" id="A0ABD7KIT2"/>
<keyword evidence="5" id="KW-1185">Reference proteome</keyword>
<protein>
    <submittedName>
        <fullName evidence="4">P pilus assembly protein, pilin FimA</fullName>
    </submittedName>
</protein>
<gene>
    <name evidence="4" type="ORF">SAMEA2273136_02560</name>
    <name evidence="3" type="ORF">SAMEA2273443_02205</name>
</gene>
<dbReference type="EMBL" id="FKDK01000007">
    <property type="protein sequence ID" value="SAA54908.1"/>
    <property type="molecule type" value="Genomic_DNA"/>
</dbReference>
<feature type="signal peptide" evidence="1">
    <location>
        <begin position="1"/>
        <end position="27"/>
    </location>
</feature>
<proteinExistence type="predicted"/>
<dbReference type="Gene3D" id="2.60.40.1090">
    <property type="entry name" value="Fimbrial-type adhesion domain"/>
    <property type="match status" value="1"/>
</dbReference>
<dbReference type="NCBIfam" id="NF011834">
    <property type="entry name" value="PRK15306.1"/>
    <property type="match status" value="1"/>
</dbReference>
<accession>A0ABD7KIT2</accession>
<dbReference type="Proteomes" id="UP000077278">
    <property type="component" value="Unassembled WGS sequence"/>
</dbReference>
<organism evidence="4 6">
    <name type="scientific">Enterobacter roggenkampii</name>
    <dbReference type="NCBI Taxonomy" id="1812935"/>
    <lineage>
        <taxon>Bacteria</taxon>
        <taxon>Pseudomonadati</taxon>
        <taxon>Pseudomonadota</taxon>
        <taxon>Gammaproteobacteria</taxon>
        <taxon>Enterobacterales</taxon>
        <taxon>Enterobacteriaceae</taxon>
        <taxon>Enterobacter</taxon>
        <taxon>Enterobacter cloacae complex</taxon>
    </lineage>
</organism>
<dbReference type="Pfam" id="PF00419">
    <property type="entry name" value="Fimbrial"/>
    <property type="match status" value="1"/>
</dbReference>
<evidence type="ECO:0000313" key="4">
    <source>
        <dbReference type="EMBL" id="SAC43073.1"/>
    </source>
</evidence>
<evidence type="ECO:0000313" key="5">
    <source>
        <dbReference type="Proteomes" id="UP000077063"/>
    </source>
</evidence>
<sequence>MRVSMKKNLKLSVVAMTMLALSGSALANGTNLDVNFTANIRETTCDMKLVGGTGSDTQQTLTIGSNSQVRIDDVKAGTANANFKIVIVECPASLTSLKTTVKGSPSGYLTTGLVNQITKANGGADYSAVEIARADTPLAPFTINSTVDTERLVWTATEIQNKEVPLVATLRETQTNKMTIGDFQAVATFEFSYE</sequence>
<keyword evidence="1" id="KW-0732">Signal</keyword>
<comment type="caution">
    <text evidence="4">The sequence shown here is derived from an EMBL/GenBank/DDBJ whole genome shotgun (WGS) entry which is preliminary data.</text>
</comment>
<name>A0ABD7KIT2_9ENTR</name>
<evidence type="ECO:0000259" key="2">
    <source>
        <dbReference type="Pfam" id="PF00419"/>
    </source>
</evidence>
<dbReference type="EMBL" id="FKDD01000010">
    <property type="protein sequence ID" value="SAC43073.1"/>
    <property type="molecule type" value="Genomic_DNA"/>
</dbReference>